<evidence type="ECO:0000313" key="3">
    <source>
        <dbReference type="Proteomes" id="UP000199305"/>
    </source>
</evidence>
<gene>
    <name evidence="2" type="ORF">SAMN05216212_2846</name>
</gene>
<evidence type="ECO:0008006" key="4">
    <source>
        <dbReference type="Google" id="ProtNLM"/>
    </source>
</evidence>
<feature type="signal peptide" evidence="1">
    <location>
        <begin position="1"/>
        <end position="20"/>
    </location>
</feature>
<proteinExistence type="predicted"/>
<dbReference type="Proteomes" id="UP000199305">
    <property type="component" value="Unassembled WGS sequence"/>
</dbReference>
<evidence type="ECO:0000313" key="2">
    <source>
        <dbReference type="EMBL" id="SDK64403.1"/>
    </source>
</evidence>
<protein>
    <recommendedName>
        <fullName evidence="4">Lipoprotein</fullName>
    </recommendedName>
</protein>
<dbReference type="AlphaFoldDB" id="A0A1G9DKE2"/>
<organism evidence="2 3">
    <name type="scientific">Microbulbifer yueqingensis</name>
    <dbReference type="NCBI Taxonomy" id="658219"/>
    <lineage>
        <taxon>Bacteria</taxon>
        <taxon>Pseudomonadati</taxon>
        <taxon>Pseudomonadota</taxon>
        <taxon>Gammaproteobacteria</taxon>
        <taxon>Cellvibrionales</taxon>
        <taxon>Microbulbiferaceae</taxon>
        <taxon>Microbulbifer</taxon>
    </lineage>
</organism>
<keyword evidence="3" id="KW-1185">Reference proteome</keyword>
<evidence type="ECO:0000256" key="1">
    <source>
        <dbReference type="SAM" id="SignalP"/>
    </source>
</evidence>
<dbReference type="PROSITE" id="PS51257">
    <property type="entry name" value="PROKAR_LIPOPROTEIN"/>
    <property type="match status" value="1"/>
</dbReference>
<accession>A0A1G9DKE2</accession>
<dbReference type="EMBL" id="FNFH01000006">
    <property type="protein sequence ID" value="SDK64403.1"/>
    <property type="molecule type" value="Genomic_DNA"/>
</dbReference>
<keyword evidence="1" id="KW-0732">Signal</keyword>
<sequence>MQKLSCILLAVALATGVAGCANTAAPEGSPRALSLNGQKFHCVEQELETKTLVRCVRS</sequence>
<feature type="chain" id="PRO_5011575007" description="Lipoprotein" evidence="1">
    <location>
        <begin position="21"/>
        <end position="58"/>
    </location>
</feature>
<name>A0A1G9DKE2_9GAMM</name>
<reference evidence="3" key="1">
    <citation type="submission" date="2016-10" db="EMBL/GenBank/DDBJ databases">
        <authorList>
            <person name="Varghese N."/>
            <person name="Submissions S."/>
        </authorList>
    </citation>
    <scope>NUCLEOTIDE SEQUENCE [LARGE SCALE GENOMIC DNA]</scope>
    <source>
        <strain evidence="3">CGMCC 1.10658</strain>
    </source>
</reference>